<evidence type="ECO:0000313" key="4">
    <source>
        <dbReference type="Proteomes" id="UP000663844"/>
    </source>
</evidence>
<accession>A0A819TRG2</accession>
<dbReference type="PROSITE" id="PS00018">
    <property type="entry name" value="EF_HAND_1"/>
    <property type="match status" value="2"/>
</dbReference>
<dbReference type="Gene3D" id="1.10.238.10">
    <property type="entry name" value="EF-hand"/>
    <property type="match status" value="1"/>
</dbReference>
<feature type="domain" description="EF-hand" evidence="2">
    <location>
        <begin position="149"/>
        <end position="184"/>
    </location>
</feature>
<dbReference type="Proteomes" id="UP000663844">
    <property type="component" value="Unassembled WGS sequence"/>
</dbReference>
<feature type="non-terminal residue" evidence="3">
    <location>
        <position position="1"/>
    </location>
</feature>
<organism evidence="3 4">
    <name type="scientific">Adineta steineri</name>
    <dbReference type="NCBI Taxonomy" id="433720"/>
    <lineage>
        <taxon>Eukaryota</taxon>
        <taxon>Metazoa</taxon>
        <taxon>Spiralia</taxon>
        <taxon>Gnathifera</taxon>
        <taxon>Rotifera</taxon>
        <taxon>Eurotatoria</taxon>
        <taxon>Bdelloidea</taxon>
        <taxon>Adinetida</taxon>
        <taxon>Adinetidae</taxon>
        <taxon>Adineta</taxon>
    </lineage>
</organism>
<dbReference type="EMBL" id="CAJOAZ010004638">
    <property type="protein sequence ID" value="CAF4068858.1"/>
    <property type="molecule type" value="Genomic_DNA"/>
</dbReference>
<evidence type="ECO:0000313" key="3">
    <source>
        <dbReference type="EMBL" id="CAF4068858.1"/>
    </source>
</evidence>
<dbReference type="SUPFAM" id="SSF47473">
    <property type="entry name" value="EF-hand"/>
    <property type="match status" value="1"/>
</dbReference>
<gene>
    <name evidence="3" type="ORF">OXD698_LOCUS33594</name>
</gene>
<sequence length="233" mass="25673">LYVTLATSESIGSDIFLLHEYDKNAVTIQIAYESLTLNSALYETIRQSVNVKNGTLFSMLETIGINNADDFINGFRNQTSQEAERIRQSSHFMSLGESVFGLFSGNKDENDSLAIIQAGYNTYKLFSDGQQDEQSGNGGFLGEIGSTITNAKKMYNLYKSFDKNGDGKITTEDIQTYFQEMGLGFVSPYLTKGLFLLVDKNQNGCLDFVDLMGLCAIVYKLSQTFGGGAGNFL</sequence>
<comment type="caution">
    <text evidence="3">The sequence shown here is derived from an EMBL/GenBank/DDBJ whole genome shotgun (WGS) entry which is preliminary data.</text>
</comment>
<dbReference type="CDD" id="cd00051">
    <property type="entry name" value="EFh"/>
    <property type="match status" value="1"/>
</dbReference>
<dbReference type="InterPro" id="IPR011992">
    <property type="entry name" value="EF-hand-dom_pair"/>
</dbReference>
<protein>
    <recommendedName>
        <fullName evidence="2">EF-hand domain-containing protein</fullName>
    </recommendedName>
</protein>
<dbReference type="AlphaFoldDB" id="A0A819TRG2"/>
<keyword evidence="1" id="KW-0106">Calcium</keyword>
<dbReference type="InterPro" id="IPR002048">
    <property type="entry name" value="EF_hand_dom"/>
</dbReference>
<dbReference type="GO" id="GO:0005509">
    <property type="term" value="F:calcium ion binding"/>
    <property type="evidence" value="ECO:0007669"/>
    <property type="project" value="InterPro"/>
</dbReference>
<evidence type="ECO:0000256" key="1">
    <source>
        <dbReference type="ARBA" id="ARBA00022837"/>
    </source>
</evidence>
<evidence type="ECO:0000259" key="2">
    <source>
        <dbReference type="PROSITE" id="PS50222"/>
    </source>
</evidence>
<dbReference type="PROSITE" id="PS50222">
    <property type="entry name" value="EF_HAND_2"/>
    <property type="match status" value="1"/>
</dbReference>
<name>A0A819TRG2_9BILA</name>
<dbReference type="InterPro" id="IPR018247">
    <property type="entry name" value="EF_Hand_1_Ca_BS"/>
</dbReference>
<proteinExistence type="predicted"/>
<dbReference type="Pfam" id="PF13499">
    <property type="entry name" value="EF-hand_7"/>
    <property type="match status" value="1"/>
</dbReference>
<reference evidence="3" key="1">
    <citation type="submission" date="2021-02" db="EMBL/GenBank/DDBJ databases">
        <authorList>
            <person name="Nowell W R."/>
        </authorList>
    </citation>
    <scope>NUCLEOTIDE SEQUENCE</scope>
</reference>